<proteinExistence type="predicted"/>
<evidence type="ECO:0000313" key="1">
    <source>
        <dbReference type="EMBL" id="KAF2007064.1"/>
    </source>
</evidence>
<evidence type="ECO:0000313" key="2">
    <source>
        <dbReference type="Proteomes" id="UP000799779"/>
    </source>
</evidence>
<dbReference type="EMBL" id="ML977558">
    <property type="protein sequence ID" value="KAF2007064.1"/>
    <property type="molecule type" value="Genomic_DNA"/>
</dbReference>
<dbReference type="Proteomes" id="UP000799779">
    <property type="component" value="Unassembled WGS sequence"/>
</dbReference>
<protein>
    <submittedName>
        <fullName evidence="1">Uncharacterized protein</fullName>
    </submittedName>
</protein>
<organism evidence="1 2">
    <name type="scientific">Amniculicola lignicola CBS 123094</name>
    <dbReference type="NCBI Taxonomy" id="1392246"/>
    <lineage>
        <taxon>Eukaryota</taxon>
        <taxon>Fungi</taxon>
        <taxon>Dikarya</taxon>
        <taxon>Ascomycota</taxon>
        <taxon>Pezizomycotina</taxon>
        <taxon>Dothideomycetes</taxon>
        <taxon>Pleosporomycetidae</taxon>
        <taxon>Pleosporales</taxon>
        <taxon>Amniculicolaceae</taxon>
        <taxon>Amniculicola</taxon>
    </lineage>
</organism>
<gene>
    <name evidence="1" type="ORF">P154DRAFT_569764</name>
</gene>
<name>A0A6A5X0V7_9PLEO</name>
<dbReference type="AlphaFoldDB" id="A0A6A5X0V7"/>
<reference evidence="1" key="1">
    <citation type="journal article" date="2020" name="Stud. Mycol.">
        <title>101 Dothideomycetes genomes: a test case for predicting lifestyles and emergence of pathogens.</title>
        <authorList>
            <person name="Haridas S."/>
            <person name="Albert R."/>
            <person name="Binder M."/>
            <person name="Bloem J."/>
            <person name="Labutti K."/>
            <person name="Salamov A."/>
            <person name="Andreopoulos B."/>
            <person name="Baker S."/>
            <person name="Barry K."/>
            <person name="Bills G."/>
            <person name="Bluhm B."/>
            <person name="Cannon C."/>
            <person name="Castanera R."/>
            <person name="Culley D."/>
            <person name="Daum C."/>
            <person name="Ezra D."/>
            <person name="Gonzalez J."/>
            <person name="Henrissat B."/>
            <person name="Kuo A."/>
            <person name="Liang C."/>
            <person name="Lipzen A."/>
            <person name="Lutzoni F."/>
            <person name="Magnuson J."/>
            <person name="Mondo S."/>
            <person name="Nolan M."/>
            <person name="Ohm R."/>
            <person name="Pangilinan J."/>
            <person name="Park H.-J."/>
            <person name="Ramirez L."/>
            <person name="Alfaro M."/>
            <person name="Sun H."/>
            <person name="Tritt A."/>
            <person name="Yoshinaga Y."/>
            <person name="Zwiers L.-H."/>
            <person name="Turgeon B."/>
            <person name="Goodwin S."/>
            <person name="Spatafora J."/>
            <person name="Crous P."/>
            <person name="Grigoriev I."/>
        </authorList>
    </citation>
    <scope>NUCLEOTIDE SEQUENCE</scope>
    <source>
        <strain evidence="1">CBS 123094</strain>
    </source>
</reference>
<sequence>MHADPVRPIYFILPPSPASPRHHLLNVIFLTQIAYISVRPQEIRQTRDKAYLPEWNYASTASRSTLHLADYLFIEEQDPLENDYRHWRIAVCDFLASIQEPILLAALDGSLPRKHISKSGNIAKYFNAPEGLDDVNYWYARKEIKFAPGIYIRYLTDAKGLSPAPIELVIIVEKLEAYASGDRAVGAKIENACVYPEFTNSGNMEEDRFGLFGGTNSGTETGSLRGQNETWADLLEWCEKTNPAYGISLRRGNKRFDSGELDEGEPPEMTAALAELEAARAERKDH</sequence>
<accession>A0A6A5X0V7</accession>
<keyword evidence="2" id="KW-1185">Reference proteome</keyword>